<proteinExistence type="predicted"/>
<accession>A0A2H0W5Y8</accession>
<name>A0A2H0W5Y8_9BACT</name>
<dbReference type="Proteomes" id="UP000231382">
    <property type="component" value="Unassembled WGS sequence"/>
</dbReference>
<dbReference type="EMBL" id="PEZW01000021">
    <property type="protein sequence ID" value="PIS07492.1"/>
    <property type="molecule type" value="Genomic_DNA"/>
</dbReference>
<comment type="caution">
    <text evidence="1">The sequence shown here is derived from an EMBL/GenBank/DDBJ whole genome shotgun (WGS) entry which is preliminary data.</text>
</comment>
<evidence type="ECO:0000313" key="1">
    <source>
        <dbReference type="EMBL" id="PIS07492.1"/>
    </source>
</evidence>
<reference evidence="2" key="1">
    <citation type="submission" date="2017-09" db="EMBL/GenBank/DDBJ databases">
        <title>Depth-based differentiation of microbial function through sediment-hosted aquifers and enrichment of novel symbionts in the deep terrestrial subsurface.</title>
        <authorList>
            <person name="Probst A.J."/>
            <person name="Ladd B."/>
            <person name="Jarett J.K."/>
            <person name="Geller-Mcgrath D.E."/>
            <person name="Sieber C.M.K."/>
            <person name="Emerson J.B."/>
            <person name="Anantharaman K."/>
            <person name="Thomas B.C."/>
            <person name="Malmstrom R."/>
            <person name="Stieglmeier M."/>
            <person name="Klingl A."/>
            <person name="Woyke T."/>
            <person name="Ryan C.M."/>
            <person name="Banfield J.F."/>
        </authorList>
    </citation>
    <scope>NUCLEOTIDE SEQUENCE [LARGE SCALE GENOMIC DNA]</scope>
</reference>
<sequence>MQSETKIEKIVKNLTTQMVKGFADQEKRFDNKIENLTAQMVKGFTDQEKRFDNKIENLAVSVANGFADQNERFGKRFDNLEKDNVWIKDTLENHSSTLARLDQERFFTINHVNRLESEIKEIKKFLKLA</sequence>
<gene>
    <name evidence="1" type="ORF">COT78_03420</name>
</gene>
<dbReference type="AlphaFoldDB" id="A0A2H0W5Y8"/>
<evidence type="ECO:0000313" key="2">
    <source>
        <dbReference type="Proteomes" id="UP000231382"/>
    </source>
</evidence>
<organism evidence="1 2">
    <name type="scientific">Candidatus Berkelbacteria bacterium CG10_big_fil_rev_8_21_14_0_10_43_13</name>
    <dbReference type="NCBI Taxonomy" id="1974514"/>
    <lineage>
        <taxon>Bacteria</taxon>
        <taxon>Candidatus Berkelbacteria</taxon>
    </lineage>
</organism>
<protein>
    <submittedName>
        <fullName evidence="1">Uncharacterized protein</fullName>
    </submittedName>
</protein>